<dbReference type="KEGG" id="dhy:DESAM_21958"/>
<protein>
    <submittedName>
        <fullName evidence="1">Uncharacterized protein</fullName>
    </submittedName>
</protein>
<accession>L0RF83</accession>
<sequence>MHCLFEFAGECGGSLQSGIRVCIQEGRLLYVFPECCDTLCPKNGLFH</sequence>
<dbReference type="HOGENOM" id="CLU_3167239_0_0_7"/>
<evidence type="ECO:0000313" key="2">
    <source>
        <dbReference type="Proteomes" id="UP000010808"/>
    </source>
</evidence>
<dbReference type="EMBL" id="FO203522">
    <property type="protein sequence ID" value="CCO24231.1"/>
    <property type="molecule type" value="Genomic_DNA"/>
</dbReference>
<keyword evidence="2" id="KW-1185">Reference proteome</keyword>
<gene>
    <name evidence="1" type="ORF">DESAM_21958</name>
</gene>
<proteinExistence type="predicted"/>
<dbReference type="Proteomes" id="UP000010808">
    <property type="component" value="Chromosome"/>
</dbReference>
<evidence type="ECO:0000313" key="1">
    <source>
        <dbReference type="EMBL" id="CCO24231.1"/>
    </source>
</evidence>
<organism evidence="1 2">
    <name type="scientific">Maridesulfovibrio hydrothermalis AM13 = DSM 14728</name>
    <dbReference type="NCBI Taxonomy" id="1121451"/>
    <lineage>
        <taxon>Bacteria</taxon>
        <taxon>Pseudomonadati</taxon>
        <taxon>Thermodesulfobacteriota</taxon>
        <taxon>Desulfovibrionia</taxon>
        <taxon>Desulfovibrionales</taxon>
        <taxon>Desulfovibrionaceae</taxon>
        <taxon>Maridesulfovibrio</taxon>
    </lineage>
</organism>
<dbReference type="AlphaFoldDB" id="L0RF83"/>
<reference evidence="1 2" key="1">
    <citation type="submission" date="2012-10" db="EMBL/GenBank/DDBJ databases">
        <authorList>
            <person name="Genoscope - CEA"/>
        </authorList>
    </citation>
    <scope>NUCLEOTIDE SEQUENCE [LARGE SCALE GENOMIC DNA]</scope>
    <source>
        <strain evidence="2">AM13 / DSM 14728</strain>
    </source>
</reference>
<name>L0RF83_9BACT</name>